<protein>
    <recommendedName>
        <fullName evidence="4">DUF1496 domain-containing protein</fullName>
    </recommendedName>
</protein>
<proteinExistence type="predicted"/>
<dbReference type="InterPro" id="IPR009971">
    <property type="entry name" value="DUF1496"/>
</dbReference>
<dbReference type="RefSeq" id="WP_229667852.1">
    <property type="nucleotide sequence ID" value="NZ_BMKE01000010.1"/>
</dbReference>
<feature type="signal peptide" evidence="1">
    <location>
        <begin position="1"/>
        <end position="18"/>
    </location>
</feature>
<evidence type="ECO:0000313" key="2">
    <source>
        <dbReference type="EMBL" id="GGB42990.1"/>
    </source>
</evidence>
<sequence>MMRVLVGCLLMCSTAVVATTMSTQPALELNVNAGSEPVCFYADQRYSKGSVIEMGKQLFVCEREKSFELNGRLSWQRFPLVPSDKS</sequence>
<accession>A0ABQ1IJX4</accession>
<feature type="chain" id="PRO_5046179806" description="DUF1496 domain-containing protein" evidence="1">
    <location>
        <begin position="19"/>
        <end position="86"/>
    </location>
</feature>
<dbReference type="Pfam" id="PF07383">
    <property type="entry name" value="DUF1496"/>
    <property type="match status" value="1"/>
</dbReference>
<keyword evidence="3" id="KW-1185">Reference proteome</keyword>
<keyword evidence="1" id="KW-0732">Signal</keyword>
<reference evidence="3" key="1">
    <citation type="journal article" date="2019" name="Int. J. Syst. Evol. Microbiol.">
        <title>The Global Catalogue of Microorganisms (GCM) 10K type strain sequencing project: providing services to taxonomists for standard genome sequencing and annotation.</title>
        <authorList>
            <consortium name="The Broad Institute Genomics Platform"/>
            <consortium name="The Broad Institute Genome Sequencing Center for Infectious Disease"/>
            <person name="Wu L."/>
            <person name="Ma J."/>
        </authorList>
    </citation>
    <scope>NUCLEOTIDE SEQUENCE [LARGE SCALE GENOMIC DNA]</scope>
    <source>
        <strain evidence="3">CGMCC 1.15923</strain>
    </source>
</reference>
<comment type="caution">
    <text evidence="2">The sequence shown here is derived from an EMBL/GenBank/DDBJ whole genome shotgun (WGS) entry which is preliminary data.</text>
</comment>
<gene>
    <name evidence="2" type="ORF">GCM10011502_15410</name>
</gene>
<evidence type="ECO:0000313" key="3">
    <source>
        <dbReference type="Proteomes" id="UP000646152"/>
    </source>
</evidence>
<dbReference type="EMBL" id="BMKE01000010">
    <property type="protein sequence ID" value="GGB42990.1"/>
    <property type="molecule type" value="Genomic_DNA"/>
</dbReference>
<dbReference type="Proteomes" id="UP000646152">
    <property type="component" value="Unassembled WGS sequence"/>
</dbReference>
<evidence type="ECO:0008006" key="4">
    <source>
        <dbReference type="Google" id="ProtNLM"/>
    </source>
</evidence>
<name>A0ABQ1IJX4_9GAMM</name>
<organism evidence="2 3">
    <name type="scientific">Oceanisphaera marina</name>
    <dbReference type="NCBI Taxonomy" id="2017550"/>
    <lineage>
        <taxon>Bacteria</taxon>
        <taxon>Pseudomonadati</taxon>
        <taxon>Pseudomonadota</taxon>
        <taxon>Gammaproteobacteria</taxon>
        <taxon>Aeromonadales</taxon>
        <taxon>Aeromonadaceae</taxon>
        <taxon>Oceanisphaera</taxon>
    </lineage>
</organism>
<evidence type="ECO:0000256" key="1">
    <source>
        <dbReference type="SAM" id="SignalP"/>
    </source>
</evidence>